<feature type="binding site" evidence="8">
    <location>
        <position position="100"/>
    </location>
    <ligand>
        <name>Mg(2+)</name>
        <dbReference type="ChEBI" id="CHEBI:18420"/>
    </ligand>
</feature>
<gene>
    <name evidence="8" type="primary">vapC</name>
    <name evidence="10" type="ORF">SAMN02745219_02170</name>
</gene>
<comment type="similarity">
    <text evidence="7 8">Belongs to the PINc/VapC protein family.</text>
</comment>
<comment type="function">
    <text evidence="8">Toxic component of a toxin-antitoxin (TA) system. An RNase.</text>
</comment>
<dbReference type="Gene3D" id="3.40.50.1010">
    <property type="entry name" value="5'-nuclease"/>
    <property type="match status" value="1"/>
</dbReference>
<keyword evidence="8" id="KW-0800">Toxin</keyword>
<evidence type="ECO:0000256" key="4">
    <source>
        <dbReference type="ARBA" id="ARBA00022723"/>
    </source>
</evidence>
<evidence type="ECO:0000256" key="6">
    <source>
        <dbReference type="ARBA" id="ARBA00022842"/>
    </source>
</evidence>
<evidence type="ECO:0000313" key="10">
    <source>
        <dbReference type="EMBL" id="SHJ28030.1"/>
    </source>
</evidence>
<dbReference type="InterPro" id="IPR050556">
    <property type="entry name" value="Type_II_TA_system_RNase"/>
</dbReference>
<dbReference type="InterPro" id="IPR002716">
    <property type="entry name" value="PIN_dom"/>
</dbReference>
<sequence length="140" mass="15194">MAACRTLGCLLDTSAVILHLRNFPGMKELLLELLDARGQLAVSTVTLVEVWQGVKAGEEGKTRRFFEGVSVIPLDAELAEKAGELARSLREKGFTIELADIIIAAAALAAKVPVLTTNRRHFSFVDGFEVLEINTMLAGR</sequence>
<dbReference type="AlphaFoldDB" id="A0A1M6I0V8"/>
<dbReference type="GO" id="GO:0016787">
    <property type="term" value="F:hydrolase activity"/>
    <property type="evidence" value="ECO:0007669"/>
    <property type="project" value="UniProtKB-KW"/>
</dbReference>
<evidence type="ECO:0000256" key="1">
    <source>
        <dbReference type="ARBA" id="ARBA00001946"/>
    </source>
</evidence>
<dbReference type="STRING" id="1121432.SAMN02745219_02170"/>
<keyword evidence="6 8" id="KW-0460">Magnesium</keyword>
<evidence type="ECO:0000256" key="7">
    <source>
        <dbReference type="ARBA" id="ARBA00038093"/>
    </source>
</evidence>
<protein>
    <recommendedName>
        <fullName evidence="8">Ribonuclease VapC</fullName>
        <shortName evidence="8">RNase VapC</shortName>
        <ecNumber evidence="8">3.1.-.-</ecNumber>
    </recommendedName>
    <alternativeName>
        <fullName evidence="8">Toxin VapC</fullName>
    </alternativeName>
</protein>
<dbReference type="InterPro" id="IPR029060">
    <property type="entry name" value="PIN-like_dom_sf"/>
</dbReference>
<keyword evidence="4 8" id="KW-0479">Metal-binding</keyword>
<feature type="domain" description="PIN" evidence="9">
    <location>
        <begin position="10"/>
        <end position="122"/>
    </location>
</feature>
<keyword evidence="3 8" id="KW-0540">Nuclease</keyword>
<dbReference type="SUPFAM" id="SSF88723">
    <property type="entry name" value="PIN domain-like"/>
    <property type="match status" value="1"/>
</dbReference>
<dbReference type="GO" id="GO:0000287">
    <property type="term" value="F:magnesium ion binding"/>
    <property type="evidence" value="ECO:0007669"/>
    <property type="project" value="UniProtKB-UniRule"/>
</dbReference>
<dbReference type="GO" id="GO:0004540">
    <property type="term" value="F:RNA nuclease activity"/>
    <property type="evidence" value="ECO:0007669"/>
    <property type="project" value="InterPro"/>
</dbReference>
<evidence type="ECO:0000313" key="11">
    <source>
        <dbReference type="Proteomes" id="UP000184529"/>
    </source>
</evidence>
<keyword evidence="2 8" id="KW-1277">Toxin-antitoxin system</keyword>
<dbReference type="PANTHER" id="PTHR33653:SF1">
    <property type="entry name" value="RIBONUCLEASE VAPC2"/>
    <property type="match status" value="1"/>
</dbReference>
<organism evidence="10 11">
    <name type="scientific">Desulfofundulus thermosubterraneus DSM 16057</name>
    <dbReference type="NCBI Taxonomy" id="1121432"/>
    <lineage>
        <taxon>Bacteria</taxon>
        <taxon>Bacillati</taxon>
        <taxon>Bacillota</taxon>
        <taxon>Clostridia</taxon>
        <taxon>Eubacteriales</taxon>
        <taxon>Peptococcaceae</taxon>
        <taxon>Desulfofundulus</taxon>
    </lineage>
</organism>
<comment type="cofactor">
    <cofactor evidence="1 8">
        <name>Mg(2+)</name>
        <dbReference type="ChEBI" id="CHEBI:18420"/>
    </cofactor>
</comment>
<proteinExistence type="inferred from homology"/>
<name>A0A1M6I0V8_9FIRM</name>
<evidence type="ECO:0000256" key="2">
    <source>
        <dbReference type="ARBA" id="ARBA00022649"/>
    </source>
</evidence>
<keyword evidence="11" id="KW-1185">Reference proteome</keyword>
<accession>A0A1M6I0V8</accession>
<reference evidence="11" key="1">
    <citation type="submission" date="2016-11" db="EMBL/GenBank/DDBJ databases">
        <authorList>
            <person name="Varghese N."/>
            <person name="Submissions S."/>
        </authorList>
    </citation>
    <scope>NUCLEOTIDE SEQUENCE [LARGE SCALE GENOMIC DNA]</scope>
    <source>
        <strain evidence="11">DSM 16057</strain>
    </source>
</reference>
<evidence type="ECO:0000256" key="8">
    <source>
        <dbReference type="HAMAP-Rule" id="MF_00265"/>
    </source>
</evidence>
<dbReference type="RefSeq" id="WP_072869583.1">
    <property type="nucleotide sequence ID" value="NZ_FQZM01000026.1"/>
</dbReference>
<evidence type="ECO:0000256" key="5">
    <source>
        <dbReference type="ARBA" id="ARBA00022801"/>
    </source>
</evidence>
<dbReference type="EMBL" id="FQZM01000026">
    <property type="protein sequence ID" value="SHJ28030.1"/>
    <property type="molecule type" value="Genomic_DNA"/>
</dbReference>
<feature type="binding site" evidence="8">
    <location>
        <position position="12"/>
    </location>
    <ligand>
        <name>Mg(2+)</name>
        <dbReference type="ChEBI" id="CHEBI:18420"/>
    </ligand>
</feature>
<dbReference type="PANTHER" id="PTHR33653">
    <property type="entry name" value="RIBONUCLEASE VAPC2"/>
    <property type="match status" value="1"/>
</dbReference>
<dbReference type="GO" id="GO:0090729">
    <property type="term" value="F:toxin activity"/>
    <property type="evidence" value="ECO:0007669"/>
    <property type="project" value="UniProtKB-KW"/>
</dbReference>
<dbReference type="Pfam" id="PF01850">
    <property type="entry name" value="PIN"/>
    <property type="match status" value="1"/>
</dbReference>
<dbReference type="OrthoDB" id="1807258at2"/>
<evidence type="ECO:0000256" key="3">
    <source>
        <dbReference type="ARBA" id="ARBA00022722"/>
    </source>
</evidence>
<evidence type="ECO:0000259" key="9">
    <source>
        <dbReference type="Pfam" id="PF01850"/>
    </source>
</evidence>
<dbReference type="InterPro" id="IPR022907">
    <property type="entry name" value="VapC_family"/>
</dbReference>
<keyword evidence="5 8" id="KW-0378">Hydrolase</keyword>
<dbReference type="EC" id="3.1.-.-" evidence="8"/>
<dbReference type="Proteomes" id="UP000184529">
    <property type="component" value="Unassembled WGS sequence"/>
</dbReference>
<dbReference type="HAMAP" id="MF_00265">
    <property type="entry name" value="VapC_Nob1"/>
    <property type="match status" value="1"/>
</dbReference>